<evidence type="ECO:0000313" key="4">
    <source>
        <dbReference type="Proteomes" id="UP000229631"/>
    </source>
</evidence>
<dbReference type="InterPro" id="IPR011990">
    <property type="entry name" value="TPR-like_helical_dom_sf"/>
</dbReference>
<organism evidence="3 4">
    <name type="scientific">Candidatus Shapirobacteria bacterium CG03_land_8_20_14_0_80_39_12</name>
    <dbReference type="NCBI Taxonomy" id="1974879"/>
    <lineage>
        <taxon>Bacteria</taxon>
        <taxon>Candidatus Shapironibacteriota</taxon>
    </lineage>
</organism>
<evidence type="ECO:0000256" key="2">
    <source>
        <dbReference type="SAM" id="Phobius"/>
    </source>
</evidence>
<dbReference type="SUPFAM" id="SSF48452">
    <property type="entry name" value="TPR-like"/>
    <property type="match status" value="1"/>
</dbReference>
<keyword evidence="2" id="KW-0472">Membrane</keyword>
<feature type="transmembrane region" description="Helical" evidence="2">
    <location>
        <begin position="14"/>
        <end position="32"/>
    </location>
</feature>
<proteinExistence type="predicted"/>
<evidence type="ECO:0000256" key="1">
    <source>
        <dbReference type="PROSITE-ProRule" id="PRU00339"/>
    </source>
</evidence>
<accession>A0A2M7BAU9</accession>
<sequence>MVQKEKERFKVNKVPKSILVGFLFFLISLVFLDNYNHRLKARVLGINIQLQADQKRIFEWEQLLAEKPDYRDGWLQLSSLYAKVGNVKKSKEAFNNAKKIDPNFEELPSLEKLLEE</sequence>
<dbReference type="PROSITE" id="PS50005">
    <property type="entry name" value="TPR"/>
    <property type="match status" value="1"/>
</dbReference>
<dbReference type="AlphaFoldDB" id="A0A2M7BAU9"/>
<protein>
    <submittedName>
        <fullName evidence="3">Uncharacterized protein</fullName>
    </submittedName>
</protein>
<evidence type="ECO:0000313" key="3">
    <source>
        <dbReference type="EMBL" id="PIV00212.1"/>
    </source>
</evidence>
<dbReference type="InterPro" id="IPR019734">
    <property type="entry name" value="TPR_rpt"/>
</dbReference>
<reference evidence="4" key="1">
    <citation type="submission" date="2017-09" db="EMBL/GenBank/DDBJ databases">
        <title>Depth-based differentiation of microbial function through sediment-hosted aquifers and enrichment of novel symbionts in the deep terrestrial subsurface.</title>
        <authorList>
            <person name="Probst A.J."/>
            <person name="Ladd B."/>
            <person name="Jarett J.K."/>
            <person name="Geller-Mcgrath D.E."/>
            <person name="Sieber C.M.K."/>
            <person name="Emerson J.B."/>
            <person name="Anantharaman K."/>
            <person name="Thomas B.C."/>
            <person name="Malmstrom R."/>
            <person name="Stieglmeier M."/>
            <person name="Klingl A."/>
            <person name="Woyke T."/>
            <person name="Ryan C.M."/>
            <person name="Banfield J.F."/>
        </authorList>
    </citation>
    <scope>NUCLEOTIDE SEQUENCE [LARGE SCALE GENOMIC DNA]</scope>
</reference>
<feature type="repeat" description="TPR" evidence="1">
    <location>
        <begin position="71"/>
        <end position="104"/>
    </location>
</feature>
<dbReference type="EMBL" id="PEVC01000060">
    <property type="protein sequence ID" value="PIV00212.1"/>
    <property type="molecule type" value="Genomic_DNA"/>
</dbReference>
<keyword evidence="2" id="KW-0812">Transmembrane</keyword>
<dbReference type="Proteomes" id="UP000229631">
    <property type="component" value="Unassembled WGS sequence"/>
</dbReference>
<dbReference type="Gene3D" id="1.25.40.10">
    <property type="entry name" value="Tetratricopeptide repeat domain"/>
    <property type="match status" value="1"/>
</dbReference>
<keyword evidence="1" id="KW-0802">TPR repeat</keyword>
<comment type="caution">
    <text evidence="3">The sequence shown here is derived from an EMBL/GenBank/DDBJ whole genome shotgun (WGS) entry which is preliminary data.</text>
</comment>
<keyword evidence="2" id="KW-1133">Transmembrane helix</keyword>
<name>A0A2M7BAU9_9BACT</name>
<gene>
    <name evidence="3" type="ORF">COS54_03460</name>
</gene>